<reference evidence="2 3" key="1">
    <citation type="submission" date="2024-01" db="EMBL/GenBank/DDBJ databases">
        <title>The genomes of 5 underutilized Papilionoideae crops provide insights into root nodulation and disease resistance.</title>
        <authorList>
            <person name="Yuan L."/>
        </authorList>
    </citation>
    <scope>NUCLEOTIDE SEQUENCE [LARGE SCALE GENOMIC DNA]</scope>
    <source>
        <strain evidence="2">LY-2023</strain>
        <tissue evidence="2">Leaf</tissue>
    </source>
</reference>
<dbReference type="Pfam" id="PF00646">
    <property type="entry name" value="F-box"/>
    <property type="match status" value="1"/>
</dbReference>
<evidence type="ECO:0000313" key="3">
    <source>
        <dbReference type="Proteomes" id="UP001359559"/>
    </source>
</evidence>
<feature type="domain" description="F-box" evidence="1">
    <location>
        <begin position="92"/>
        <end position="138"/>
    </location>
</feature>
<name>A0AAN9PM44_CLITE</name>
<dbReference type="PANTHER" id="PTHR31672">
    <property type="entry name" value="BNACNNG10540D PROTEIN"/>
    <property type="match status" value="1"/>
</dbReference>
<dbReference type="PROSITE" id="PS50181">
    <property type="entry name" value="FBOX"/>
    <property type="match status" value="1"/>
</dbReference>
<keyword evidence="3" id="KW-1185">Reference proteome</keyword>
<dbReference type="InterPro" id="IPR050796">
    <property type="entry name" value="SCF_F-box_component"/>
</dbReference>
<dbReference type="SMART" id="SM00256">
    <property type="entry name" value="FBOX"/>
    <property type="match status" value="1"/>
</dbReference>
<dbReference type="InterPro" id="IPR036047">
    <property type="entry name" value="F-box-like_dom_sf"/>
</dbReference>
<evidence type="ECO:0000259" key="1">
    <source>
        <dbReference type="PROSITE" id="PS50181"/>
    </source>
</evidence>
<dbReference type="NCBIfam" id="TIGR01640">
    <property type="entry name" value="F_box_assoc_1"/>
    <property type="match status" value="1"/>
</dbReference>
<dbReference type="AlphaFoldDB" id="A0AAN9PM44"/>
<organism evidence="2 3">
    <name type="scientific">Clitoria ternatea</name>
    <name type="common">Butterfly pea</name>
    <dbReference type="NCBI Taxonomy" id="43366"/>
    <lineage>
        <taxon>Eukaryota</taxon>
        <taxon>Viridiplantae</taxon>
        <taxon>Streptophyta</taxon>
        <taxon>Embryophyta</taxon>
        <taxon>Tracheophyta</taxon>
        <taxon>Spermatophyta</taxon>
        <taxon>Magnoliopsida</taxon>
        <taxon>eudicotyledons</taxon>
        <taxon>Gunneridae</taxon>
        <taxon>Pentapetalae</taxon>
        <taxon>rosids</taxon>
        <taxon>fabids</taxon>
        <taxon>Fabales</taxon>
        <taxon>Fabaceae</taxon>
        <taxon>Papilionoideae</taxon>
        <taxon>50 kb inversion clade</taxon>
        <taxon>NPAAA clade</taxon>
        <taxon>indigoferoid/millettioid clade</taxon>
        <taxon>Phaseoleae</taxon>
        <taxon>Clitoria</taxon>
    </lineage>
</organism>
<dbReference type="Pfam" id="PF07734">
    <property type="entry name" value="FBA_1"/>
    <property type="match status" value="1"/>
</dbReference>
<comment type="caution">
    <text evidence="2">The sequence shown here is derived from an EMBL/GenBank/DDBJ whole genome shotgun (WGS) entry which is preliminary data.</text>
</comment>
<protein>
    <recommendedName>
        <fullName evidence="1">F-box domain-containing protein</fullName>
    </recommendedName>
</protein>
<dbReference type="PANTHER" id="PTHR31672:SF13">
    <property type="entry name" value="F-BOX PROTEIN CPR30-LIKE"/>
    <property type="match status" value="1"/>
</dbReference>
<dbReference type="Gene3D" id="1.20.1280.50">
    <property type="match status" value="1"/>
</dbReference>
<dbReference type="Proteomes" id="UP001359559">
    <property type="component" value="Unassembled WGS sequence"/>
</dbReference>
<dbReference type="CDD" id="cd22157">
    <property type="entry name" value="F-box_AtFBW1-like"/>
    <property type="match status" value="1"/>
</dbReference>
<gene>
    <name evidence="2" type="ORF">RJT34_14118</name>
</gene>
<dbReference type="SUPFAM" id="SSF81383">
    <property type="entry name" value="F-box domain"/>
    <property type="match status" value="1"/>
</dbReference>
<evidence type="ECO:0000313" key="2">
    <source>
        <dbReference type="EMBL" id="KAK7303216.1"/>
    </source>
</evidence>
<sequence>MNLSLSHTYSVSDLIQTLIISITTTTITPQSEPSSSVTDMSSSQGYHHRLGKRERLINPMKLPPPSSLPKNNQPIPIVGVTTTTTTIMSESLLPLPFLPDELVVEILSRLPVKSLMQFRCVCKSWLSLISDPYFMKKHLHLSSTHFTPHHRIILSATTAEFHLKSCSVSSLFNDPSTVCEDLNYPVKNKFRHDGIVGSCNGLLCFAIKGDCVLLWNPSIRVSKKSPPLGNNWRPGCFTAFGLGYDHVNEDYKVVAVFCDPNQFFSECKVKVYSMASHCWRKIQHFPHGFSPYQNSGKFVSGTLNWAANHYVGSSSLWVIVSLDLHKETYREVLPPYYEKEDCSTPTLGVLRGSLCMNYDYRKTHFVVWMMKDYGVRESWVKLVTIPYLPNPEDFSYSGPYYISENGEVLLMFEFDLILYDPRDNSFKYPRIESGKGWFDAEVYVETMVSPMKH</sequence>
<proteinExistence type="predicted"/>
<dbReference type="EMBL" id="JAYKXN010000003">
    <property type="protein sequence ID" value="KAK7303216.1"/>
    <property type="molecule type" value="Genomic_DNA"/>
</dbReference>
<dbReference type="InterPro" id="IPR001810">
    <property type="entry name" value="F-box_dom"/>
</dbReference>
<dbReference type="InterPro" id="IPR006527">
    <property type="entry name" value="F-box-assoc_dom_typ1"/>
</dbReference>
<dbReference type="InterPro" id="IPR017451">
    <property type="entry name" value="F-box-assoc_interact_dom"/>
</dbReference>
<accession>A0AAN9PM44</accession>